<dbReference type="Proteomes" id="UP000093629">
    <property type="component" value="Unassembled WGS sequence"/>
</dbReference>
<name>A0A1A3N9U4_MYCAS</name>
<evidence type="ECO:0000256" key="1">
    <source>
        <dbReference type="SAM" id="MobiDB-lite"/>
    </source>
</evidence>
<dbReference type="AlphaFoldDB" id="A0A1A3N9U4"/>
<comment type="caution">
    <text evidence="2">The sequence shown here is derived from an EMBL/GenBank/DDBJ whole genome shotgun (WGS) entry which is preliminary data.</text>
</comment>
<dbReference type="RefSeq" id="WP_065157624.1">
    <property type="nucleotide sequence ID" value="NZ_LZLQ01000028.1"/>
</dbReference>
<feature type="region of interest" description="Disordered" evidence="1">
    <location>
        <begin position="151"/>
        <end position="171"/>
    </location>
</feature>
<evidence type="ECO:0008006" key="4">
    <source>
        <dbReference type="Google" id="ProtNLM"/>
    </source>
</evidence>
<organism evidence="2 3">
    <name type="scientific">Mycobacterium asiaticum</name>
    <dbReference type="NCBI Taxonomy" id="1790"/>
    <lineage>
        <taxon>Bacteria</taxon>
        <taxon>Bacillati</taxon>
        <taxon>Actinomycetota</taxon>
        <taxon>Actinomycetes</taxon>
        <taxon>Mycobacteriales</taxon>
        <taxon>Mycobacteriaceae</taxon>
        <taxon>Mycobacterium</taxon>
    </lineage>
</organism>
<sequence length="238" mass="25198">MMVGDRAVRLTNIGGSRGDQLLSRVGSDIRGALDAVLAFWGGDWTHEVSVLATGSDEQFRAAAGGGPAAQWADIAAVTVFERVDPTTRSAVGQRIVFAPGAADMSADALRIVVTHELFHYAARASTALNAPQWLTEGVADFVARRPAPLPPGASSSVVSLPSDRDLDTPGAQRSRAYDRAWWFARFVADRYGPAKLRELYVAACGAGHSDLPTAAERVLGLDAAALLAGWRQWIDSAG</sequence>
<reference evidence="2 3" key="1">
    <citation type="submission" date="2016-06" db="EMBL/GenBank/DDBJ databases">
        <authorList>
            <person name="Kjaerup R.B."/>
            <person name="Dalgaard T.S."/>
            <person name="Juul-Madsen H.R."/>
        </authorList>
    </citation>
    <scope>NUCLEOTIDE SEQUENCE [LARGE SCALE GENOMIC DNA]</scope>
    <source>
        <strain evidence="2 3">1245139.5</strain>
    </source>
</reference>
<evidence type="ECO:0000313" key="2">
    <source>
        <dbReference type="EMBL" id="OBK18561.1"/>
    </source>
</evidence>
<dbReference type="EMBL" id="LZLQ01000028">
    <property type="protein sequence ID" value="OBK18561.1"/>
    <property type="molecule type" value="Genomic_DNA"/>
</dbReference>
<dbReference type="OrthoDB" id="5242307at2"/>
<evidence type="ECO:0000313" key="3">
    <source>
        <dbReference type="Proteomes" id="UP000093629"/>
    </source>
</evidence>
<accession>A0A1A3N9U4</accession>
<gene>
    <name evidence="2" type="ORF">A5636_20410</name>
</gene>
<keyword evidence="3" id="KW-1185">Reference proteome</keyword>
<proteinExistence type="predicted"/>
<protein>
    <recommendedName>
        <fullName evidence="4">Peptidase</fullName>
    </recommendedName>
</protein>